<proteinExistence type="predicted"/>
<reference evidence="1 2" key="1">
    <citation type="submission" date="2015-05" db="EMBL/GenBank/DDBJ databases">
        <title>Evolution of Trichinella species and genotypes.</title>
        <authorList>
            <person name="Korhonen P.K."/>
            <person name="Edoardo P."/>
            <person name="Giuseppe L.R."/>
            <person name="Gasser R.B."/>
        </authorList>
    </citation>
    <scope>NUCLEOTIDE SEQUENCE [LARGE SCALE GENOMIC DNA]</scope>
    <source>
        <strain evidence="1">ISS10</strain>
    </source>
</reference>
<dbReference type="Proteomes" id="UP000054721">
    <property type="component" value="Unassembled WGS sequence"/>
</dbReference>
<dbReference type="OrthoDB" id="10627177at2759"/>
<sequence length="286" mass="32572">MISRQQLLWNISTNLQKSVDLSINFQFTFRRLSTIFNHALNARLLVNVCPTYPTDGPTQTHAFHAGEINFLHRPVLVVSSSSSGDDGGGNLHPIGLGDSWPLDHYHLYPISNNFQSYAVKEKIDVQTSAWLKKALQTNRLAPLSPKLHTWYDDTSSRRTTPAHLEENLIVSLPKAYLALAVPCLRSIFAAWTGVVNLCLSICKKRRHIPYSCKLRLLQADIVFQAHTKETHTNKRLAKRMLSRQSRVWPAKAHPSNIIANCYSPKKRNKFFLNPINSNFHFTSYKI</sequence>
<evidence type="ECO:0000313" key="1">
    <source>
        <dbReference type="EMBL" id="KRZ50505.1"/>
    </source>
</evidence>
<name>A0A0V1KT07_9BILA</name>
<protein>
    <submittedName>
        <fullName evidence="1">Uncharacterized protein</fullName>
    </submittedName>
</protein>
<accession>A0A0V1KT07</accession>
<keyword evidence="2" id="KW-1185">Reference proteome</keyword>
<gene>
    <name evidence="1" type="ORF">T02_12588</name>
</gene>
<dbReference type="AlphaFoldDB" id="A0A0V1KT07"/>
<comment type="caution">
    <text evidence="1">The sequence shown here is derived from an EMBL/GenBank/DDBJ whole genome shotgun (WGS) entry which is preliminary data.</text>
</comment>
<organism evidence="1 2">
    <name type="scientific">Trichinella nativa</name>
    <dbReference type="NCBI Taxonomy" id="6335"/>
    <lineage>
        <taxon>Eukaryota</taxon>
        <taxon>Metazoa</taxon>
        <taxon>Ecdysozoa</taxon>
        <taxon>Nematoda</taxon>
        <taxon>Enoplea</taxon>
        <taxon>Dorylaimia</taxon>
        <taxon>Trichinellida</taxon>
        <taxon>Trichinellidae</taxon>
        <taxon>Trichinella</taxon>
    </lineage>
</organism>
<evidence type="ECO:0000313" key="2">
    <source>
        <dbReference type="Proteomes" id="UP000054721"/>
    </source>
</evidence>
<dbReference type="EMBL" id="JYDW01000261">
    <property type="protein sequence ID" value="KRZ50505.1"/>
    <property type="molecule type" value="Genomic_DNA"/>
</dbReference>